<organism evidence="3 4">
    <name type="scientific">Dendrobium nobile</name>
    <name type="common">Orchid</name>
    <dbReference type="NCBI Taxonomy" id="94219"/>
    <lineage>
        <taxon>Eukaryota</taxon>
        <taxon>Viridiplantae</taxon>
        <taxon>Streptophyta</taxon>
        <taxon>Embryophyta</taxon>
        <taxon>Tracheophyta</taxon>
        <taxon>Spermatophyta</taxon>
        <taxon>Magnoliopsida</taxon>
        <taxon>Liliopsida</taxon>
        <taxon>Asparagales</taxon>
        <taxon>Orchidaceae</taxon>
        <taxon>Epidendroideae</taxon>
        <taxon>Malaxideae</taxon>
        <taxon>Dendrobiinae</taxon>
        <taxon>Dendrobium</taxon>
    </lineage>
</organism>
<dbReference type="Proteomes" id="UP000829196">
    <property type="component" value="Unassembled WGS sequence"/>
</dbReference>
<dbReference type="PANTHER" id="PTHR47481">
    <property type="match status" value="1"/>
</dbReference>
<dbReference type="Pfam" id="PF22936">
    <property type="entry name" value="Pol_BBD"/>
    <property type="match status" value="1"/>
</dbReference>
<sequence>MSQSSSSQTNNQTTINLTDQPTIPSPLKLVLSHIKTIVPASLSSDNYPIWKFQILKLLRANGFDKHIDITAPPPPRLLLQADGSQLPNPAHIQWKFVDQNIAAALCSTISPSILPYVLHLDTCSDIWHTLEQRLQASNRSRVLQLKNELHNISMKNQSMDQYLTTIKSLVYNIATAGSSIDSEDIIMYTLNGLPPSYQAFKMAIRTKRGPVSLDELYSYLLTEEITLAADSSKVPPPTDVNTALFTSRGRGRRGRGRSPSYQYTGGRSAPSSPTICQICNKRGHSAPQCWHRMNANYIPAPPQTATKALVADTTQPTQDWYIDSGASSHFTNSSDNLQTPVAYQGMESITVVNGQNLQIANSGSGILPTPNRKILLSKIYHVPNLTHNLLYVSNLTNDNNVSVSFSPSGFSIKDQKTKATLLRGPCRNGLYTISNSVSNQPPSALSTSTSSSKPMAQSPGPPKQQNTLHYISSKQGFTHFCI</sequence>
<feature type="compositionally biased region" description="Low complexity" evidence="1">
    <location>
        <begin position="440"/>
        <end position="458"/>
    </location>
</feature>
<reference evidence="3" key="1">
    <citation type="journal article" date="2022" name="Front. Genet.">
        <title>Chromosome-Scale Assembly of the Dendrobium nobile Genome Provides Insights Into the Molecular Mechanism of the Biosynthesis of the Medicinal Active Ingredient of Dendrobium.</title>
        <authorList>
            <person name="Xu Q."/>
            <person name="Niu S.-C."/>
            <person name="Li K.-L."/>
            <person name="Zheng P.-J."/>
            <person name="Zhang X.-J."/>
            <person name="Jia Y."/>
            <person name="Liu Y."/>
            <person name="Niu Y.-X."/>
            <person name="Yu L.-H."/>
            <person name="Chen D.-F."/>
            <person name="Zhang G.-Q."/>
        </authorList>
    </citation>
    <scope>NUCLEOTIDE SEQUENCE</scope>
    <source>
        <tissue evidence="3">Leaf</tissue>
    </source>
</reference>
<keyword evidence="4" id="KW-1185">Reference proteome</keyword>
<feature type="region of interest" description="Disordered" evidence="1">
    <location>
        <begin position="437"/>
        <end position="466"/>
    </location>
</feature>
<dbReference type="EMBL" id="JAGYWB010000005">
    <property type="protein sequence ID" value="KAI0523408.1"/>
    <property type="molecule type" value="Genomic_DNA"/>
</dbReference>
<dbReference type="Pfam" id="PF14223">
    <property type="entry name" value="Retrotran_gag_2"/>
    <property type="match status" value="1"/>
</dbReference>
<accession>A0A8T3C069</accession>
<evidence type="ECO:0000259" key="2">
    <source>
        <dbReference type="Pfam" id="PF22936"/>
    </source>
</evidence>
<feature type="region of interest" description="Disordered" evidence="1">
    <location>
        <begin position="232"/>
        <end position="271"/>
    </location>
</feature>
<evidence type="ECO:0000313" key="3">
    <source>
        <dbReference type="EMBL" id="KAI0523408.1"/>
    </source>
</evidence>
<feature type="domain" description="Retrovirus-related Pol polyprotein from transposon TNT 1-94-like beta-barrel" evidence="2">
    <location>
        <begin position="320"/>
        <end position="398"/>
    </location>
</feature>
<evidence type="ECO:0000256" key="1">
    <source>
        <dbReference type="SAM" id="MobiDB-lite"/>
    </source>
</evidence>
<dbReference type="PANTHER" id="PTHR47481:SF21">
    <property type="entry name" value="BASIC-LEUCINE ZIPPER TRANSCRIPTION FACTOR Q-RELATED"/>
    <property type="match status" value="1"/>
</dbReference>
<proteinExistence type="predicted"/>
<dbReference type="InterPro" id="IPR054722">
    <property type="entry name" value="PolX-like_BBD"/>
</dbReference>
<dbReference type="AlphaFoldDB" id="A0A8T3C069"/>
<dbReference type="OrthoDB" id="693186at2759"/>
<gene>
    <name evidence="3" type="ORF">KFK09_005803</name>
</gene>
<comment type="caution">
    <text evidence="3">The sequence shown here is derived from an EMBL/GenBank/DDBJ whole genome shotgun (WGS) entry which is preliminary data.</text>
</comment>
<evidence type="ECO:0000313" key="4">
    <source>
        <dbReference type="Proteomes" id="UP000829196"/>
    </source>
</evidence>
<protein>
    <recommendedName>
        <fullName evidence="2">Retrovirus-related Pol polyprotein from transposon TNT 1-94-like beta-barrel domain-containing protein</fullName>
    </recommendedName>
</protein>
<feature type="compositionally biased region" description="Polar residues" evidence="1">
    <location>
        <begin position="259"/>
        <end position="271"/>
    </location>
</feature>
<name>A0A8T3C069_DENNO</name>